<dbReference type="OrthoDB" id="420022at2759"/>
<dbReference type="InterPro" id="IPR009072">
    <property type="entry name" value="Histone-fold"/>
</dbReference>
<feature type="compositionally biased region" description="Basic and acidic residues" evidence="8">
    <location>
        <begin position="14"/>
        <end position="25"/>
    </location>
</feature>
<evidence type="ECO:0000259" key="9">
    <source>
        <dbReference type="Pfam" id="PF00125"/>
    </source>
</evidence>
<dbReference type="Pfam" id="PF00125">
    <property type="entry name" value="Histone"/>
    <property type="match status" value="1"/>
</dbReference>
<evidence type="ECO:0000256" key="7">
    <source>
        <dbReference type="ARBA" id="ARBA00023269"/>
    </source>
</evidence>
<dbReference type="SUPFAM" id="SSF47113">
    <property type="entry name" value="Histone-fold"/>
    <property type="match status" value="1"/>
</dbReference>
<name>A0A6H5JB05_9HYME</name>
<organism evidence="10 11">
    <name type="scientific">Trichogramma brassicae</name>
    <dbReference type="NCBI Taxonomy" id="86971"/>
    <lineage>
        <taxon>Eukaryota</taxon>
        <taxon>Metazoa</taxon>
        <taxon>Ecdysozoa</taxon>
        <taxon>Arthropoda</taxon>
        <taxon>Hexapoda</taxon>
        <taxon>Insecta</taxon>
        <taxon>Pterygota</taxon>
        <taxon>Neoptera</taxon>
        <taxon>Endopterygota</taxon>
        <taxon>Hymenoptera</taxon>
        <taxon>Apocrita</taxon>
        <taxon>Proctotrupomorpha</taxon>
        <taxon>Chalcidoidea</taxon>
        <taxon>Trichogrammatidae</taxon>
        <taxon>Trichogramma</taxon>
    </lineage>
</organism>
<dbReference type="AlphaFoldDB" id="A0A6H5JB05"/>
<keyword evidence="7" id="KW-0544">Nucleosome core</keyword>
<protein>
    <recommendedName>
        <fullName evidence="9">Core Histone H2A/H2B/H3 domain-containing protein</fullName>
    </recommendedName>
</protein>
<keyword evidence="5" id="KW-0238">DNA-binding</keyword>
<dbReference type="GO" id="GO:0003677">
    <property type="term" value="F:DNA binding"/>
    <property type="evidence" value="ECO:0007669"/>
    <property type="project" value="UniProtKB-KW"/>
</dbReference>
<dbReference type="PANTHER" id="PTHR45810:SF17">
    <property type="entry name" value="HISTONE H3-LIKE CENTROMERIC PROTEIN A"/>
    <property type="match status" value="1"/>
</dbReference>
<sequence>MVRRKGNSARNNRRKDSETITDKRTSNKARRNRMIEEIKYLQKSTHLLLPKAPFSRIVREIINDLFPRTLQIRIQDKALQALQEACEMYIVQFFEDAVLLCLHNKRVTLMRSDMQLLRRLRGRGDVINKDGASCWTHTGRVRRETQQIRPSIAKRQHDCVLLSELNTSLAHCVRAFGWLLRAALYREFQLFVSWPEICENVVVDSESFSDLEPLSAPEWALQVEMVPGPACLLGEYLSNFLLLCSNPKSLTDILGDGAAYATDNDNQSIGSAFNILTESKIPSISTVVHRATSKSRSRKNVEGPITEDVLLPILYFVFPDAEGKSRAAYMSSFSSVDQGTSSSSSTSGGVGTSSIVSGGGSTTTAENVSGAGNNSSIDDQWRGIKTCAVDSLVWRLAVVAAHCAYNLGGQAALAQLWHEFVQEVRFRWEKGIMLPGPDSFVS</sequence>
<comment type="similarity">
    <text evidence="3">Belongs to the histone H3 family.</text>
</comment>
<dbReference type="Gene3D" id="1.10.20.10">
    <property type="entry name" value="Histone, subunit A"/>
    <property type="match status" value="1"/>
</dbReference>
<dbReference type="SMART" id="SM00428">
    <property type="entry name" value="H3"/>
    <property type="match status" value="1"/>
</dbReference>
<accession>A0A6H5JB05</accession>
<dbReference type="Proteomes" id="UP000479190">
    <property type="component" value="Unassembled WGS sequence"/>
</dbReference>
<keyword evidence="4" id="KW-0158">Chromosome</keyword>
<dbReference type="GO" id="GO:0030527">
    <property type="term" value="F:structural constituent of chromatin"/>
    <property type="evidence" value="ECO:0007669"/>
    <property type="project" value="InterPro"/>
</dbReference>
<feature type="compositionally biased region" description="Basic residues" evidence="8">
    <location>
        <begin position="1"/>
        <end position="13"/>
    </location>
</feature>
<comment type="subcellular location">
    <subcellularLocation>
        <location evidence="2">Chromosome</location>
    </subcellularLocation>
    <subcellularLocation>
        <location evidence="1">Nucleus</location>
    </subcellularLocation>
</comment>
<dbReference type="PRINTS" id="PR00622">
    <property type="entry name" value="HISTONEH3"/>
</dbReference>
<evidence type="ECO:0000256" key="8">
    <source>
        <dbReference type="SAM" id="MobiDB-lite"/>
    </source>
</evidence>
<gene>
    <name evidence="10" type="ORF">TBRA_LOCUS16369</name>
</gene>
<feature type="region of interest" description="Disordered" evidence="8">
    <location>
        <begin position="1"/>
        <end position="28"/>
    </location>
</feature>
<keyword evidence="11" id="KW-1185">Reference proteome</keyword>
<keyword evidence="6" id="KW-0539">Nucleus</keyword>
<evidence type="ECO:0000313" key="11">
    <source>
        <dbReference type="Proteomes" id="UP000479190"/>
    </source>
</evidence>
<evidence type="ECO:0000313" key="10">
    <source>
        <dbReference type="EMBL" id="CAB0044781.1"/>
    </source>
</evidence>
<feature type="domain" description="Core Histone H2A/H2B/H3" evidence="9">
    <location>
        <begin position="34"/>
        <end position="120"/>
    </location>
</feature>
<feature type="region of interest" description="Disordered" evidence="8">
    <location>
        <begin position="339"/>
        <end position="372"/>
    </location>
</feature>
<evidence type="ECO:0000256" key="6">
    <source>
        <dbReference type="ARBA" id="ARBA00023242"/>
    </source>
</evidence>
<evidence type="ECO:0000256" key="5">
    <source>
        <dbReference type="ARBA" id="ARBA00023125"/>
    </source>
</evidence>
<dbReference type="GO" id="GO:0000786">
    <property type="term" value="C:nucleosome"/>
    <property type="evidence" value="ECO:0007669"/>
    <property type="project" value="UniProtKB-KW"/>
</dbReference>
<evidence type="ECO:0000256" key="2">
    <source>
        <dbReference type="ARBA" id="ARBA00004286"/>
    </source>
</evidence>
<dbReference type="PANTHER" id="PTHR45810">
    <property type="entry name" value="HISTONE H3.2"/>
    <property type="match status" value="1"/>
</dbReference>
<evidence type="ECO:0000256" key="3">
    <source>
        <dbReference type="ARBA" id="ARBA00010343"/>
    </source>
</evidence>
<evidence type="ECO:0000256" key="1">
    <source>
        <dbReference type="ARBA" id="ARBA00004123"/>
    </source>
</evidence>
<proteinExistence type="inferred from homology"/>
<dbReference type="GO" id="GO:0046982">
    <property type="term" value="F:protein heterodimerization activity"/>
    <property type="evidence" value="ECO:0007669"/>
    <property type="project" value="InterPro"/>
</dbReference>
<dbReference type="CDD" id="cd22911">
    <property type="entry name" value="HFD_H3"/>
    <property type="match status" value="1"/>
</dbReference>
<feature type="compositionally biased region" description="Low complexity" evidence="8">
    <location>
        <begin position="339"/>
        <end position="356"/>
    </location>
</feature>
<dbReference type="InterPro" id="IPR000164">
    <property type="entry name" value="Histone_H3/CENP-A"/>
</dbReference>
<dbReference type="GO" id="GO:0005634">
    <property type="term" value="C:nucleus"/>
    <property type="evidence" value="ECO:0007669"/>
    <property type="project" value="UniProtKB-SubCell"/>
</dbReference>
<dbReference type="EMBL" id="CADCXV010001483">
    <property type="protein sequence ID" value="CAB0044781.1"/>
    <property type="molecule type" value="Genomic_DNA"/>
</dbReference>
<dbReference type="InterPro" id="IPR007125">
    <property type="entry name" value="H2A/H2B/H3"/>
</dbReference>
<reference evidence="10 11" key="1">
    <citation type="submission" date="2020-02" db="EMBL/GenBank/DDBJ databases">
        <authorList>
            <person name="Ferguson B K."/>
        </authorList>
    </citation>
    <scope>NUCLEOTIDE SEQUENCE [LARGE SCALE GENOMIC DNA]</scope>
</reference>
<evidence type="ECO:0000256" key="4">
    <source>
        <dbReference type="ARBA" id="ARBA00022454"/>
    </source>
</evidence>